<evidence type="ECO:0000313" key="2">
    <source>
        <dbReference type="Proteomes" id="UP000653631"/>
    </source>
</evidence>
<proteinExistence type="predicted"/>
<name>A0ABD0ALF6_LIMFE</name>
<comment type="caution">
    <text evidence="1">The sequence shown here is derived from an EMBL/GenBank/DDBJ whole genome shotgun (WGS) entry which is preliminary data.</text>
</comment>
<dbReference type="Proteomes" id="UP000653631">
    <property type="component" value="Unassembled WGS sequence"/>
</dbReference>
<dbReference type="AlphaFoldDB" id="A0ABD0ALF6"/>
<dbReference type="EMBL" id="BOLH01000009">
    <property type="protein sequence ID" value="GIC72089.1"/>
    <property type="molecule type" value="Genomic_DNA"/>
</dbReference>
<organism evidence="1 2">
    <name type="scientific">Limosilactobacillus fermentum</name>
    <name type="common">Lactobacillus fermentum</name>
    <dbReference type="NCBI Taxonomy" id="1613"/>
    <lineage>
        <taxon>Bacteria</taxon>
        <taxon>Bacillati</taxon>
        <taxon>Bacillota</taxon>
        <taxon>Bacilli</taxon>
        <taxon>Lactobacillales</taxon>
        <taxon>Lactobacillaceae</taxon>
        <taxon>Limosilactobacillus</taxon>
    </lineage>
</organism>
<reference evidence="1 2" key="1">
    <citation type="submission" date="2021-01" db="EMBL/GenBank/DDBJ databases">
        <title>Development of a method for detection of lactic acid bacteria that cause putrefactive shochu mash.</title>
        <authorList>
            <person name="Takashita H."/>
            <person name="Fujihara E."/>
            <person name="Takayama K."/>
            <person name="Yamamoto H."/>
            <person name="Mizutani M."/>
            <person name="Kajiwara Y."/>
        </authorList>
    </citation>
    <scope>NUCLEOTIDE SEQUENCE [LARGE SCALE GENOMIC DNA]</scope>
    <source>
        <strain evidence="1 2">01-B1</strain>
    </source>
</reference>
<sequence length="53" mass="6272">MGLGESEFSPNPFLHLESEHYFEHFDISSRIQAKKMRIGLEMPETIDQSRYIE</sequence>
<protein>
    <submittedName>
        <fullName evidence="1">Uncharacterized protein</fullName>
    </submittedName>
</protein>
<accession>A0ABD0ALF6</accession>
<evidence type="ECO:0000313" key="1">
    <source>
        <dbReference type="EMBL" id="GIC72089.1"/>
    </source>
</evidence>
<gene>
    <name evidence="1" type="ORF">LF01B1_11040</name>
</gene>